<evidence type="ECO:0000256" key="6">
    <source>
        <dbReference type="ARBA" id="ARBA00022857"/>
    </source>
</evidence>
<feature type="binding site" evidence="9 12">
    <location>
        <position position="135"/>
    </location>
    <ligand>
        <name>FMN</name>
        <dbReference type="ChEBI" id="CHEBI:58210"/>
    </ligand>
</feature>
<evidence type="ECO:0000256" key="5">
    <source>
        <dbReference type="ARBA" id="ARBA00022694"/>
    </source>
</evidence>
<comment type="caution">
    <text evidence="9">Lacks conserved residue(s) required for the propagation of feature annotation.</text>
</comment>
<gene>
    <name evidence="9 14" type="primary">dusA</name>
    <name evidence="14" type="ORF">EVA95_01530</name>
</gene>
<evidence type="ECO:0000256" key="10">
    <source>
        <dbReference type="PIRNR" id="PIRNR006621"/>
    </source>
</evidence>
<feature type="binding site" evidence="9 12">
    <location>
        <begin position="13"/>
        <end position="15"/>
    </location>
    <ligand>
        <name>FMN</name>
        <dbReference type="ChEBI" id="CHEBI:58210"/>
    </ligand>
</feature>
<dbReference type="EC" id="1.3.1.91" evidence="9"/>
<comment type="caution">
    <text evidence="14">The sequence shown here is derived from an EMBL/GenBank/DDBJ whole genome shotgun (WGS) entry which is preliminary data.</text>
</comment>
<feature type="site" description="Interacts with tRNA; defines subfamily-specific binding signature" evidence="9">
    <location>
        <position position="298"/>
    </location>
</feature>
<comment type="catalytic activity">
    <reaction evidence="9">
        <text>5,6-dihydrouridine(20a) in tRNA + NAD(+) = uridine(20a) in tRNA + NADH + H(+)</text>
        <dbReference type="Rhea" id="RHEA:53348"/>
        <dbReference type="Rhea" id="RHEA-COMP:13535"/>
        <dbReference type="Rhea" id="RHEA-COMP:13536"/>
        <dbReference type="ChEBI" id="CHEBI:15378"/>
        <dbReference type="ChEBI" id="CHEBI:57540"/>
        <dbReference type="ChEBI" id="CHEBI:57945"/>
        <dbReference type="ChEBI" id="CHEBI:65315"/>
        <dbReference type="ChEBI" id="CHEBI:74443"/>
    </reaction>
</comment>
<feature type="binding site" evidence="9 12">
    <location>
        <begin position="207"/>
        <end position="209"/>
    </location>
    <ligand>
        <name>FMN</name>
        <dbReference type="ChEBI" id="CHEBI:58210"/>
    </ligand>
</feature>
<dbReference type="Gene3D" id="3.20.20.70">
    <property type="entry name" value="Aldolase class I"/>
    <property type="match status" value="1"/>
</dbReference>
<evidence type="ECO:0000256" key="2">
    <source>
        <dbReference type="ARBA" id="ARBA00022555"/>
    </source>
</evidence>
<keyword evidence="5 9" id="KW-0819">tRNA processing</keyword>
<reference evidence="14 15" key="1">
    <citation type="submission" date="2019-02" db="EMBL/GenBank/DDBJ databases">
        <title>Prokaryotic population dynamics and viral predation in marine succession experiment using metagenomics: the confinement effect.</title>
        <authorList>
            <person name="Haro-Moreno J.M."/>
            <person name="Rodriguez-Valera F."/>
            <person name="Lopez-Perez M."/>
        </authorList>
    </citation>
    <scope>NUCLEOTIDE SEQUENCE [LARGE SCALE GENOMIC DNA]</scope>
    <source>
        <strain evidence="14">MED-G162</strain>
    </source>
</reference>
<name>A0A520MZV7_9GAMM</name>
<keyword evidence="2 9" id="KW-0820">tRNA-binding</keyword>
<keyword evidence="12" id="KW-0547">Nucleotide-binding</keyword>
<keyword evidence="4 9" id="KW-0288">FMN</keyword>
<feature type="binding site" evidence="9 12">
    <location>
        <position position="167"/>
    </location>
    <ligand>
        <name>FMN</name>
        <dbReference type="ChEBI" id="CHEBI:58210"/>
    </ligand>
</feature>
<dbReference type="EMBL" id="SHBH01000007">
    <property type="protein sequence ID" value="RZO26751.1"/>
    <property type="molecule type" value="Genomic_DNA"/>
</dbReference>
<dbReference type="NCBIfam" id="TIGR00742">
    <property type="entry name" value="yjbN"/>
    <property type="match status" value="1"/>
</dbReference>
<dbReference type="InterPro" id="IPR035587">
    <property type="entry name" value="DUS-like_FMN-bd"/>
</dbReference>
<comment type="catalytic activity">
    <reaction evidence="9">
        <text>5,6-dihydrouridine(20a) in tRNA + NADP(+) = uridine(20a) in tRNA + NADPH + H(+)</text>
        <dbReference type="Rhea" id="RHEA:53344"/>
        <dbReference type="Rhea" id="RHEA-COMP:13535"/>
        <dbReference type="Rhea" id="RHEA-COMP:13536"/>
        <dbReference type="ChEBI" id="CHEBI:15378"/>
        <dbReference type="ChEBI" id="CHEBI:57783"/>
        <dbReference type="ChEBI" id="CHEBI:58349"/>
        <dbReference type="ChEBI" id="CHEBI:65315"/>
        <dbReference type="ChEBI" id="CHEBI:74443"/>
    </reaction>
</comment>
<feature type="binding site" evidence="9 12">
    <location>
        <position position="66"/>
    </location>
    <ligand>
        <name>FMN</name>
        <dbReference type="ChEBI" id="CHEBI:58210"/>
    </ligand>
</feature>
<keyword evidence="3 9" id="KW-0285">Flavoprotein</keyword>
<dbReference type="InterPro" id="IPR018517">
    <property type="entry name" value="tRNA_hU_synthase_CS"/>
</dbReference>
<feature type="site" description="Interacts with tRNA" evidence="9">
    <location>
        <position position="93"/>
    </location>
</feature>
<evidence type="ECO:0000256" key="7">
    <source>
        <dbReference type="ARBA" id="ARBA00022884"/>
    </source>
</evidence>
<evidence type="ECO:0000313" key="15">
    <source>
        <dbReference type="Proteomes" id="UP000319384"/>
    </source>
</evidence>
<dbReference type="GO" id="GO:0102266">
    <property type="term" value="F:tRNA-dihydrouridine20a synthase activity"/>
    <property type="evidence" value="ECO:0007669"/>
    <property type="project" value="RHEA"/>
</dbReference>
<dbReference type="Gene3D" id="1.20.120.1460">
    <property type="match status" value="1"/>
</dbReference>
<keyword evidence="8 9" id="KW-0560">Oxidoreductase</keyword>
<comment type="similarity">
    <text evidence="10">Belongs to the dus family.</text>
</comment>
<accession>A0A520MZV7</accession>
<dbReference type="CDD" id="cd02801">
    <property type="entry name" value="DUS_like_FMN"/>
    <property type="match status" value="1"/>
</dbReference>
<dbReference type="Pfam" id="PF01207">
    <property type="entry name" value="Dus"/>
    <property type="match status" value="1"/>
</dbReference>
<evidence type="ECO:0000313" key="14">
    <source>
        <dbReference type="EMBL" id="RZO26751.1"/>
    </source>
</evidence>
<feature type="active site" description="Proton donor" evidence="9 11">
    <location>
        <position position="96"/>
    </location>
</feature>
<dbReference type="SUPFAM" id="SSF51395">
    <property type="entry name" value="FMN-linked oxidoreductases"/>
    <property type="match status" value="1"/>
</dbReference>
<evidence type="ECO:0000256" key="1">
    <source>
        <dbReference type="ARBA" id="ARBA00001917"/>
    </source>
</evidence>
<evidence type="ECO:0000256" key="3">
    <source>
        <dbReference type="ARBA" id="ARBA00022630"/>
    </source>
</evidence>
<feature type="domain" description="DUS-like FMN-binding" evidence="13">
    <location>
        <begin position="11"/>
        <end position="300"/>
    </location>
</feature>
<dbReference type="Proteomes" id="UP000319384">
    <property type="component" value="Unassembled WGS sequence"/>
</dbReference>
<protein>
    <recommendedName>
        <fullName evidence="9">tRNA-dihydrouridine(20/20a) synthase</fullName>
        <ecNumber evidence="9">1.3.1.91</ecNumber>
    </recommendedName>
    <alternativeName>
        <fullName evidence="9">U20-specific dihydrouridine synthase</fullName>
        <shortName evidence="9">U20-specific Dus</shortName>
    </alternativeName>
    <alternativeName>
        <fullName evidence="9">tRNA-dihydrouridine synthase A</fullName>
    </alternativeName>
</protein>
<dbReference type="AlphaFoldDB" id="A0A520MZV7"/>
<evidence type="ECO:0000256" key="8">
    <source>
        <dbReference type="ARBA" id="ARBA00023002"/>
    </source>
</evidence>
<comment type="cofactor">
    <cofactor evidence="1 9 10 12">
        <name>FMN</name>
        <dbReference type="ChEBI" id="CHEBI:58210"/>
    </cofactor>
</comment>
<keyword evidence="7 9" id="KW-0694">RNA-binding</keyword>
<dbReference type="PROSITE" id="PS01136">
    <property type="entry name" value="UPF0034"/>
    <property type="match status" value="1"/>
</dbReference>
<comment type="function">
    <text evidence="9">Catalyzes the synthesis of 5,6-dihydrouridine (D), a modified base found in the D-loop of most tRNAs, via the reduction of the C5-C6 double bond in target uridines. Specifically modifies U20 and U20a in tRNAs.</text>
</comment>
<dbReference type="GO" id="GO:0010181">
    <property type="term" value="F:FMN binding"/>
    <property type="evidence" value="ECO:0007669"/>
    <property type="project" value="UniProtKB-UniRule"/>
</dbReference>
<evidence type="ECO:0000256" key="4">
    <source>
        <dbReference type="ARBA" id="ARBA00022643"/>
    </source>
</evidence>
<dbReference type="GO" id="GO:0050660">
    <property type="term" value="F:flavin adenine dinucleotide binding"/>
    <property type="evidence" value="ECO:0007669"/>
    <property type="project" value="InterPro"/>
</dbReference>
<dbReference type="GO" id="GO:0102264">
    <property type="term" value="F:tRNA-dihydrouridine20 synthase activity"/>
    <property type="evidence" value="ECO:0007669"/>
    <property type="project" value="UniProtKB-EC"/>
</dbReference>
<evidence type="ECO:0000256" key="9">
    <source>
        <dbReference type="HAMAP-Rule" id="MF_02041"/>
    </source>
</evidence>
<comment type="similarity">
    <text evidence="9">Belongs to the Dus family. DusA subfamily.</text>
</comment>
<dbReference type="GO" id="GO:0000049">
    <property type="term" value="F:tRNA binding"/>
    <property type="evidence" value="ECO:0007669"/>
    <property type="project" value="UniProtKB-UniRule"/>
</dbReference>
<dbReference type="PANTHER" id="PTHR42907">
    <property type="entry name" value="FMN-LINKED OXIDOREDUCTASES SUPERFAMILY PROTEIN"/>
    <property type="match status" value="1"/>
</dbReference>
<feature type="site" description="Interacts with tRNA" evidence="9">
    <location>
        <position position="182"/>
    </location>
</feature>
<keyword evidence="6 9" id="KW-0521">NADP</keyword>
<dbReference type="InterPro" id="IPR004653">
    <property type="entry name" value="DusA"/>
</dbReference>
<dbReference type="InterPro" id="IPR001269">
    <property type="entry name" value="DUS_fam"/>
</dbReference>
<dbReference type="InterPro" id="IPR013785">
    <property type="entry name" value="Aldolase_TIM"/>
</dbReference>
<dbReference type="PIRSF" id="PIRSF006621">
    <property type="entry name" value="Dus"/>
    <property type="match status" value="1"/>
</dbReference>
<organism evidence="14 15">
    <name type="scientific">SAR86 cluster bacterium</name>
    <dbReference type="NCBI Taxonomy" id="2030880"/>
    <lineage>
        <taxon>Bacteria</taxon>
        <taxon>Pseudomonadati</taxon>
        <taxon>Pseudomonadota</taxon>
        <taxon>Gammaproteobacteria</taxon>
        <taxon>SAR86 cluster</taxon>
    </lineage>
</organism>
<evidence type="ECO:0000256" key="12">
    <source>
        <dbReference type="PIRSR" id="PIRSR006621-2"/>
    </source>
</evidence>
<evidence type="ECO:0000259" key="13">
    <source>
        <dbReference type="Pfam" id="PF01207"/>
    </source>
</evidence>
<sequence length="323" mass="37151">MAKVNDHKFCIAPMMQYTDMHDRYLLRLISRKVFLYTEMIATGSLVYGKCFDQLNFNNEEHPVGVQLGGSNIKDLVECSKKCEQYGYDEINLNVGCPSDRVQKGKFGACLMLEPNHVGDCLKNMKDAVNVPISIKCRLGVDNHESYEFLYNFVSIVKESGISIFIIHARNGILKGLSPRQNRNIPPLKYDYVYKLKKDFPDLEIIINGGIKSLNDSTNHLNKVDGVMIGRAAYDNPFMLNNVDTNFYNIPNHLNSKKEILNKYLEYVEVQLEKGHNLGRMMKHLFGLSRGDKFAKTFRLKILETIKNNSIKEYRKDLEDLLVY</sequence>
<comment type="catalytic activity">
    <reaction evidence="9">
        <text>5,6-dihydrouridine(20) in tRNA + NAD(+) = uridine(20) in tRNA + NADH + H(+)</text>
        <dbReference type="Rhea" id="RHEA:53340"/>
        <dbReference type="Rhea" id="RHEA-COMP:13533"/>
        <dbReference type="Rhea" id="RHEA-COMP:13534"/>
        <dbReference type="ChEBI" id="CHEBI:15378"/>
        <dbReference type="ChEBI" id="CHEBI:57540"/>
        <dbReference type="ChEBI" id="CHEBI:57945"/>
        <dbReference type="ChEBI" id="CHEBI:65315"/>
        <dbReference type="ChEBI" id="CHEBI:74443"/>
        <dbReference type="EC" id="1.3.1.91"/>
    </reaction>
</comment>
<feature type="binding site" evidence="9 12">
    <location>
        <begin position="229"/>
        <end position="230"/>
    </location>
    <ligand>
        <name>FMN</name>
        <dbReference type="ChEBI" id="CHEBI:58210"/>
    </ligand>
</feature>
<dbReference type="NCBIfam" id="NF008774">
    <property type="entry name" value="PRK11815.1"/>
    <property type="match status" value="1"/>
</dbReference>
<evidence type="ECO:0000256" key="11">
    <source>
        <dbReference type="PIRSR" id="PIRSR006621-1"/>
    </source>
</evidence>
<dbReference type="HAMAP" id="MF_02041">
    <property type="entry name" value="DusA_subfam"/>
    <property type="match status" value="1"/>
</dbReference>
<comment type="catalytic activity">
    <reaction evidence="9">
        <text>5,6-dihydrouridine(20) in tRNA + NADP(+) = uridine(20) in tRNA + NADPH + H(+)</text>
        <dbReference type="Rhea" id="RHEA:53336"/>
        <dbReference type="Rhea" id="RHEA-COMP:13533"/>
        <dbReference type="Rhea" id="RHEA-COMP:13534"/>
        <dbReference type="ChEBI" id="CHEBI:15378"/>
        <dbReference type="ChEBI" id="CHEBI:57783"/>
        <dbReference type="ChEBI" id="CHEBI:58349"/>
        <dbReference type="ChEBI" id="CHEBI:65315"/>
        <dbReference type="ChEBI" id="CHEBI:74443"/>
        <dbReference type="EC" id="1.3.1.91"/>
    </reaction>
</comment>
<proteinExistence type="inferred from homology"/>
<dbReference type="PANTHER" id="PTHR42907:SF1">
    <property type="entry name" value="FMN-LINKED OXIDOREDUCTASES SUPERFAMILY PROTEIN"/>
    <property type="match status" value="1"/>
</dbReference>